<dbReference type="Proteomes" id="UP001232973">
    <property type="component" value="Unassembled WGS sequence"/>
</dbReference>
<keyword evidence="8" id="KW-0378">Hydrolase</keyword>
<dbReference type="NCBIfam" id="TIGR00084">
    <property type="entry name" value="ruvA"/>
    <property type="match status" value="1"/>
</dbReference>
<dbReference type="Gene3D" id="1.10.150.20">
    <property type="entry name" value="5' to 3' exonuclease, C-terminal subdomain"/>
    <property type="match status" value="1"/>
</dbReference>
<feature type="domain" description="Helix-hairpin-helix DNA-binding motif class 1" evidence="7">
    <location>
        <begin position="110"/>
        <end position="129"/>
    </location>
</feature>
<evidence type="ECO:0000256" key="4">
    <source>
        <dbReference type="ARBA" id="ARBA00023172"/>
    </source>
</evidence>
<evidence type="ECO:0000259" key="7">
    <source>
        <dbReference type="SMART" id="SM00278"/>
    </source>
</evidence>
<dbReference type="Gene3D" id="2.40.50.140">
    <property type="entry name" value="Nucleic acid-binding proteins"/>
    <property type="match status" value="1"/>
</dbReference>
<dbReference type="InterPro" id="IPR011114">
    <property type="entry name" value="RuvA_C"/>
</dbReference>
<dbReference type="HAMAP" id="MF_00031">
    <property type="entry name" value="DNA_HJ_migration_RuvA"/>
    <property type="match status" value="1"/>
</dbReference>
<dbReference type="Gene3D" id="1.10.8.10">
    <property type="entry name" value="DNA helicase RuvA subunit, C-terminal domain"/>
    <property type="match status" value="1"/>
</dbReference>
<dbReference type="InterPro" id="IPR013849">
    <property type="entry name" value="DNA_helicase_Holl-junc_RuvA_I"/>
</dbReference>
<keyword evidence="2 6" id="KW-0227">DNA damage</keyword>
<comment type="caution">
    <text evidence="8">The sequence shown here is derived from an EMBL/GenBank/DDBJ whole genome shotgun (WGS) entry which is preliminary data.</text>
</comment>
<sequence>MISFLRGSVHQCGQGYVELDVAGVGYRVWMPERMVRELEAVPLGQNVMVYTHYHVREDAAMLFGFLTQQDRDWFELLIGVSGIGPKVALQLMSGTEADAFAEAVQADDISSLCALPGIGKKTAQRLVLELRDKLDVLSLGAAGGVKLGRTAAARSNGTGQPLGAVEKDIIEALVVLGYNEKHAGEVLASLLAENEIDSVEEGLKLALQQLAP</sequence>
<dbReference type="SMART" id="SM00278">
    <property type="entry name" value="HhH1"/>
    <property type="match status" value="2"/>
</dbReference>
<comment type="subcellular location">
    <subcellularLocation>
        <location evidence="6">Cytoplasm</location>
    </subcellularLocation>
</comment>
<keyword evidence="5 6" id="KW-0234">DNA repair</keyword>
<accession>A0ABT9XEL3</accession>
<dbReference type="Pfam" id="PF07499">
    <property type="entry name" value="RuvA_C"/>
    <property type="match status" value="1"/>
</dbReference>
<keyword evidence="4 6" id="KW-0233">DNA recombination</keyword>
<dbReference type="CDD" id="cd14332">
    <property type="entry name" value="UBA_RuvA_C"/>
    <property type="match status" value="1"/>
</dbReference>
<keyword evidence="8" id="KW-0547">Nucleotide-binding</keyword>
<dbReference type="EMBL" id="JAUSTP010000002">
    <property type="protein sequence ID" value="MDQ0188742.1"/>
    <property type="molecule type" value="Genomic_DNA"/>
</dbReference>
<keyword evidence="9" id="KW-1185">Reference proteome</keyword>
<comment type="function">
    <text evidence="6">The RuvA-RuvB-RuvC complex processes Holliday junction (HJ) DNA during genetic recombination and DNA repair, while the RuvA-RuvB complex plays an important role in the rescue of blocked DNA replication forks via replication fork reversal (RFR). RuvA specifically binds to HJ cruciform DNA, conferring on it an open structure. The RuvB hexamer acts as an ATP-dependent pump, pulling dsDNA into and through the RuvAB complex. HJ branch migration allows RuvC to scan DNA until it finds its consensus sequence, where it cleaves and resolves the cruciform DNA.</text>
</comment>
<dbReference type="InterPro" id="IPR010994">
    <property type="entry name" value="RuvA_2-like"/>
</dbReference>
<comment type="subunit">
    <text evidence="6">Homotetramer. Forms an RuvA(8)-RuvB(12)-Holliday junction (HJ) complex. HJ DNA is sandwiched between 2 RuvA tetramers; dsDNA enters through RuvA and exits via RuvB. An RuvB hexamer assembles on each DNA strand where it exits the tetramer. Each RuvB hexamer is contacted by two RuvA subunits (via domain III) on 2 adjacent RuvB subunits; this complex drives branch migration. In the full resolvosome a probable DNA-RuvA(4)-RuvB(12)-RuvC(2) complex forms which resolves the HJ.</text>
</comment>
<feature type="domain" description="Helix-hairpin-helix DNA-binding motif class 1" evidence="7">
    <location>
        <begin position="75"/>
        <end position="94"/>
    </location>
</feature>
<evidence type="ECO:0000256" key="5">
    <source>
        <dbReference type="ARBA" id="ARBA00023204"/>
    </source>
</evidence>
<feature type="region of interest" description="Flexible linker" evidence="6">
    <location>
        <begin position="152"/>
        <end position="164"/>
    </location>
</feature>
<evidence type="ECO:0000256" key="1">
    <source>
        <dbReference type="ARBA" id="ARBA00022490"/>
    </source>
</evidence>
<evidence type="ECO:0000313" key="9">
    <source>
        <dbReference type="Proteomes" id="UP001232973"/>
    </source>
</evidence>
<proteinExistence type="inferred from homology"/>
<name>A0ABT9XEL3_9BACL</name>
<evidence type="ECO:0000256" key="2">
    <source>
        <dbReference type="ARBA" id="ARBA00022763"/>
    </source>
</evidence>
<keyword evidence="1 6" id="KW-0963">Cytoplasm</keyword>
<dbReference type="InterPro" id="IPR036267">
    <property type="entry name" value="RuvA_C_sf"/>
</dbReference>
<keyword evidence="8" id="KW-0347">Helicase</keyword>
<reference evidence="8 9" key="1">
    <citation type="submission" date="2023-07" db="EMBL/GenBank/DDBJ databases">
        <title>Genomic Encyclopedia of Type Strains, Phase IV (KMG-IV): sequencing the most valuable type-strain genomes for metagenomic binning, comparative biology and taxonomic classification.</title>
        <authorList>
            <person name="Goeker M."/>
        </authorList>
    </citation>
    <scope>NUCLEOTIDE SEQUENCE [LARGE SCALE GENOMIC DNA]</scope>
    <source>
        <strain evidence="8 9">DSM 4006</strain>
    </source>
</reference>
<dbReference type="InterPro" id="IPR012340">
    <property type="entry name" value="NA-bd_OB-fold"/>
</dbReference>
<dbReference type="SUPFAM" id="SSF46929">
    <property type="entry name" value="DNA helicase RuvA subunit, C-terminal domain"/>
    <property type="match status" value="1"/>
</dbReference>
<dbReference type="InterPro" id="IPR000085">
    <property type="entry name" value="RuvA"/>
</dbReference>
<dbReference type="Pfam" id="PF01330">
    <property type="entry name" value="RuvA_N"/>
    <property type="match status" value="1"/>
</dbReference>
<dbReference type="RefSeq" id="WP_274455278.1">
    <property type="nucleotide sequence ID" value="NZ_CP067097.1"/>
</dbReference>
<dbReference type="InterPro" id="IPR003583">
    <property type="entry name" value="Hlx-hairpin-Hlx_DNA-bd_motif"/>
</dbReference>
<comment type="domain">
    <text evidence="6">Has three domains with a flexible linker between the domains II and III and assumes an 'L' shape. Domain III is highly mobile and contacts RuvB.</text>
</comment>
<comment type="similarity">
    <text evidence="6">Belongs to the RuvA family.</text>
</comment>
<protein>
    <recommendedName>
        <fullName evidence="6">Holliday junction branch migration complex subunit RuvA</fullName>
    </recommendedName>
</protein>
<dbReference type="GO" id="GO:0016787">
    <property type="term" value="F:hydrolase activity"/>
    <property type="evidence" value="ECO:0007669"/>
    <property type="project" value="UniProtKB-KW"/>
</dbReference>
<evidence type="ECO:0000313" key="8">
    <source>
        <dbReference type="EMBL" id="MDQ0188742.1"/>
    </source>
</evidence>
<dbReference type="SUPFAM" id="SSF50249">
    <property type="entry name" value="Nucleic acid-binding proteins"/>
    <property type="match status" value="1"/>
</dbReference>
<gene>
    <name evidence="6" type="primary">ruvA</name>
    <name evidence="8" type="ORF">J2S03_000554</name>
</gene>
<dbReference type="SUPFAM" id="SSF47781">
    <property type="entry name" value="RuvA domain 2-like"/>
    <property type="match status" value="1"/>
</dbReference>
<feature type="region of interest" description="Domain III" evidence="6">
    <location>
        <begin position="165"/>
        <end position="212"/>
    </location>
</feature>
<keyword evidence="8" id="KW-0067">ATP-binding</keyword>
<organism evidence="8 9">
    <name type="scientific">Alicyclobacillus cycloheptanicus</name>
    <dbReference type="NCBI Taxonomy" id="1457"/>
    <lineage>
        <taxon>Bacteria</taxon>
        <taxon>Bacillati</taxon>
        <taxon>Bacillota</taxon>
        <taxon>Bacilli</taxon>
        <taxon>Bacillales</taxon>
        <taxon>Alicyclobacillaceae</taxon>
        <taxon>Alicyclobacillus</taxon>
    </lineage>
</organism>
<dbReference type="Pfam" id="PF14520">
    <property type="entry name" value="HHH_5"/>
    <property type="match status" value="1"/>
</dbReference>
<comment type="caution">
    <text evidence="6">Lacks conserved residue(s) required for the propagation of feature annotation.</text>
</comment>
<dbReference type="GO" id="GO:0003678">
    <property type="term" value="F:DNA helicase activity"/>
    <property type="evidence" value="ECO:0007669"/>
    <property type="project" value="UniProtKB-EC"/>
</dbReference>
<evidence type="ECO:0000256" key="3">
    <source>
        <dbReference type="ARBA" id="ARBA00023125"/>
    </source>
</evidence>
<keyword evidence="3 6" id="KW-0238">DNA-binding</keyword>
<evidence type="ECO:0000256" key="6">
    <source>
        <dbReference type="HAMAP-Rule" id="MF_00031"/>
    </source>
</evidence>